<evidence type="ECO:0000259" key="8">
    <source>
        <dbReference type="PROSITE" id="PS51313"/>
    </source>
</evidence>
<dbReference type="GO" id="GO:0044877">
    <property type="term" value="F:protein-containing complex binding"/>
    <property type="evidence" value="ECO:0007669"/>
    <property type="project" value="TreeGrafter"/>
</dbReference>
<accession>H2ZLS9</accession>
<organism evidence="9 10">
    <name type="scientific">Ciona savignyi</name>
    <name type="common">Pacific transparent sea squirt</name>
    <dbReference type="NCBI Taxonomy" id="51511"/>
    <lineage>
        <taxon>Eukaryota</taxon>
        <taxon>Metazoa</taxon>
        <taxon>Chordata</taxon>
        <taxon>Tunicata</taxon>
        <taxon>Ascidiacea</taxon>
        <taxon>Phlebobranchia</taxon>
        <taxon>Cionidae</taxon>
        <taxon>Ciona</taxon>
    </lineage>
</organism>
<dbReference type="InterPro" id="IPR038358">
    <property type="entry name" value="VPS28_N_sf"/>
</dbReference>
<reference evidence="9" key="3">
    <citation type="submission" date="2025-09" db="UniProtKB">
        <authorList>
            <consortium name="Ensembl"/>
        </authorList>
    </citation>
    <scope>IDENTIFICATION</scope>
</reference>
<proteinExistence type="inferred from homology"/>
<evidence type="ECO:0000259" key="7">
    <source>
        <dbReference type="PROSITE" id="PS51310"/>
    </source>
</evidence>
<dbReference type="AlphaFoldDB" id="H2ZLS9"/>
<dbReference type="FunFam" id="1.20.120.1130:FF:000001">
    <property type="entry name" value="Vacuolar protein sorting-associated protein 28 homolog"/>
    <property type="match status" value="1"/>
</dbReference>
<evidence type="ECO:0000256" key="2">
    <source>
        <dbReference type="ARBA" id="ARBA00020968"/>
    </source>
</evidence>
<evidence type="ECO:0000256" key="5">
    <source>
        <dbReference type="ARBA" id="ARBA00022927"/>
    </source>
</evidence>
<evidence type="ECO:0000256" key="1">
    <source>
        <dbReference type="ARBA" id="ARBA00004177"/>
    </source>
</evidence>
<dbReference type="PROSITE" id="PS51313">
    <property type="entry name" value="VPS28_N"/>
    <property type="match status" value="1"/>
</dbReference>
<keyword evidence="5 6" id="KW-0653">Protein transport</keyword>
<reference evidence="9" key="2">
    <citation type="submission" date="2025-08" db="UniProtKB">
        <authorList>
            <consortium name="Ensembl"/>
        </authorList>
    </citation>
    <scope>IDENTIFICATION</scope>
</reference>
<dbReference type="InterPro" id="IPR037206">
    <property type="entry name" value="VPS28_C_sf"/>
</dbReference>
<comment type="similarity">
    <text evidence="6">Belongs to the VPS28 family.</text>
</comment>
<dbReference type="FunCoup" id="H2ZLS9">
    <property type="interactions" value="722"/>
</dbReference>
<dbReference type="GO" id="GO:0000813">
    <property type="term" value="C:ESCRT I complex"/>
    <property type="evidence" value="ECO:0007669"/>
    <property type="project" value="InterPro"/>
</dbReference>
<dbReference type="HOGENOM" id="CLU_076417_1_1_1"/>
<feature type="domain" description="VPS28 N-terminal" evidence="8">
    <location>
        <begin position="1"/>
        <end position="48"/>
    </location>
</feature>
<dbReference type="InParanoid" id="H2ZLS9"/>
<name>H2ZLS9_CIOSA</name>
<dbReference type="GeneTree" id="ENSGT00390000007486"/>
<dbReference type="Gene3D" id="1.20.1440.200">
    <property type="match status" value="1"/>
</dbReference>
<reference evidence="10" key="1">
    <citation type="submission" date="2003-08" db="EMBL/GenBank/DDBJ databases">
        <authorList>
            <person name="Birren B."/>
            <person name="Nusbaum C."/>
            <person name="Abebe A."/>
            <person name="Abouelleil A."/>
            <person name="Adekoya E."/>
            <person name="Ait-zahra M."/>
            <person name="Allen N."/>
            <person name="Allen T."/>
            <person name="An P."/>
            <person name="Anderson M."/>
            <person name="Anderson S."/>
            <person name="Arachchi H."/>
            <person name="Armbruster J."/>
            <person name="Bachantsang P."/>
            <person name="Baldwin J."/>
            <person name="Barry A."/>
            <person name="Bayul T."/>
            <person name="Blitshsteyn B."/>
            <person name="Bloom T."/>
            <person name="Blye J."/>
            <person name="Boguslavskiy L."/>
            <person name="Borowsky M."/>
            <person name="Boukhgalter B."/>
            <person name="Brunache A."/>
            <person name="Butler J."/>
            <person name="Calixte N."/>
            <person name="Calvo S."/>
            <person name="Camarata J."/>
            <person name="Campo K."/>
            <person name="Chang J."/>
            <person name="Cheshatsang Y."/>
            <person name="Citroen M."/>
            <person name="Collymore A."/>
            <person name="Considine T."/>
            <person name="Cook A."/>
            <person name="Cooke P."/>
            <person name="Corum B."/>
            <person name="Cuomo C."/>
            <person name="David R."/>
            <person name="Dawoe T."/>
            <person name="Degray S."/>
            <person name="Dodge S."/>
            <person name="Dooley K."/>
            <person name="Dorje P."/>
            <person name="Dorjee K."/>
            <person name="Dorris L."/>
            <person name="Duffey N."/>
            <person name="Dupes A."/>
            <person name="Elkins T."/>
            <person name="Engels R."/>
            <person name="Erickson J."/>
            <person name="Farina A."/>
            <person name="Faro S."/>
            <person name="Ferreira P."/>
            <person name="Fischer H."/>
            <person name="Fitzgerald M."/>
            <person name="Foley K."/>
            <person name="Gage D."/>
            <person name="Galagan J."/>
            <person name="Gearin G."/>
            <person name="Gnerre S."/>
            <person name="Gnirke A."/>
            <person name="Goyette A."/>
            <person name="Graham J."/>
            <person name="Grandbois E."/>
            <person name="Gyaltsen K."/>
            <person name="Hafez N."/>
            <person name="Hagopian D."/>
            <person name="Hagos B."/>
            <person name="Hall J."/>
            <person name="Hatcher B."/>
            <person name="Heller A."/>
            <person name="Higgins H."/>
            <person name="Honan T."/>
            <person name="Horn A."/>
            <person name="Houde N."/>
            <person name="Hughes L."/>
            <person name="Hulme W."/>
            <person name="Husby E."/>
            <person name="Iliev I."/>
            <person name="Jaffe D."/>
            <person name="Jones C."/>
            <person name="Kamal M."/>
            <person name="Kamat A."/>
            <person name="Kamvysselis M."/>
            <person name="Karlsson E."/>
            <person name="Kells C."/>
            <person name="Kieu A."/>
            <person name="Kisner P."/>
            <person name="Kodira C."/>
            <person name="Kulbokas E."/>
            <person name="Labutti K."/>
            <person name="Lama D."/>
            <person name="Landers T."/>
            <person name="Leger J."/>
            <person name="Levine S."/>
            <person name="Lewis D."/>
            <person name="Lewis T."/>
            <person name="Lindblad-toh K."/>
            <person name="Liu X."/>
            <person name="Lokyitsang T."/>
            <person name="Lokyitsang Y."/>
            <person name="Lucien O."/>
            <person name="Lui A."/>
            <person name="Ma L.J."/>
            <person name="Mabbitt R."/>
            <person name="Macdonald J."/>
            <person name="Maclean C."/>
            <person name="Major J."/>
            <person name="Manning J."/>
            <person name="Marabella R."/>
            <person name="Maru K."/>
            <person name="Matthews C."/>
            <person name="Mauceli E."/>
            <person name="Mccarthy M."/>
            <person name="Mcdonough S."/>
            <person name="Mcghee T."/>
            <person name="Meldrim J."/>
            <person name="Meneus L."/>
            <person name="Mesirov J."/>
            <person name="Mihalev A."/>
            <person name="Mihova T."/>
            <person name="Mikkelsen T."/>
            <person name="Mlenga V."/>
            <person name="Moru K."/>
            <person name="Mozes J."/>
            <person name="Mulrain L."/>
            <person name="Munson G."/>
            <person name="Naylor J."/>
            <person name="Newes C."/>
            <person name="Nguyen C."/>
            <person name="Nguyen N."/>
            <person name="Nguyen T."/>
            <person name="Nicol R."/>
            <person name="Nielsen C."/>
            <person name="Nizzari M."/>
            <person name="Norbu C."/>
            <person name="Norbu N."/>
            <person name="O'donnell P."/>
            <person name="Okoawo O."/>
            <person name="O'leary S."/>
            <person name="Omotosho B."/>
            <person name="O'neill K."/>
            <person name="Osman S."/>
            <person name="Parker S."/>
            <person name="Perrin D."/>
            <person name="Phunkhang P."/>
            <person name="Piqani B."/>
            <person name="Purcell S."/>
            <person name="Rachupka T."/>
            <person name="Ramasamy U."/>
            <person name="Rameau R."/>
            <person name="Ray V."/>
            <person name="Raymond C."/>
            <person name="Retta R."/>
            <person name="Richardson S."/>
            <person name="Rise C."/>
            <person name="Rodriguez J."/>
            <person name="Rogers J."/>
            <person name="Rogov P."/>
            <person name="Rutman M."/>
            <person name="Schupbach R."/>
            <person name="Seaman C."/>
            <person name="Settipalli S."/>
            <person name="Sharpe T."/>
            <person name="Sheridan J."/>
            <person name="Sherpa N."/>
            <person name="Shi J."/>
            <person name="Smirnov S."/>
            <person name="Smith C."/>
            <person name="Sougnez C."/>
            <person name="Spencer B."/>
            <person name="Stalker J."/>
            <person name="Stange-thomann N."/>
            <person name="Stavropoulos S."/>
            <person name="Stetson K."/>
            <person name="Stone C."/>
            <person name="Stone S."/>
            <person name="Stubbs M."/>
            <person name="Talamas J."/>
            <person name="Tchuinga P."/>
            <person name="Tenzing P."/>
            <person name="Tesfaye S."/>
            <person name="Theodore J."/>
            <person name="Thoulutsang Y."/>
            <person name="Topham K."/>
            <person name="Towey S."/>
            <person name="Tsamla T."/>
            <person name="Tsomo N."/>
            <person name="Vallee D."/>
            <person name="Vassiliev H."/>
            <person name="Venkataraman V."/>
            <person name="Vinson J."/>
            <person name="Vo A."/>
            <person name="Wade C."/>
            <person name="Wang S."/>
            <person name="Wangchuk T."/>
            <person name="Wangdi T."/>
            <person name="Whittaker C."/>
            <person name="Wilkinson J."/>
            <person name="Wu Y."/>
            <person name="Wyman D."/>
            <person name="Yadav S."/>
            <person name="Yang S."/>
            <person name="Yang X."/>
            <person name="Yeager S."/>
            <person name="Yee E."/>
            <person name="Young G."/>
            <person name="Zainoun J."/>
            <person name="Zembeck L."/>
            <person name="Zimmer A."/>
            <person name="Zody M."/>
            <person name="Lander E."/>
        </authorList>
    </citation>
    <scope>NUCLEOTIDE SEQUENCE [LARGE SCALE GENOMIC DNA]</scope>
</reference>
<keyword evidence="4" id="KW-0967">Endosome</keyword>
<dbReference type="STRING" id="51511.ENSCSAVP00000018545"/>
<evidence type="ECO:0000313" key="10">
    <source>
        <dbReference type="Proteomes" id="UP000007875"/>
    </source>
</evidence>
<sequence>MLEQYKVAFHQVKSEVSTMDEFVKRYKLEDCHAALERIREDRPITIPDDGGNTSKCVADIVSLFITVMDKLRLDIRAMDELHPDLKDLSESMSRMTTLPNHFEGRTKVQTWLTTFAGMAASDDLTDGQARQMLFDMDSAYNAFNRFLT</sequence>
<dbReference type="SUPFAM" id="SSF140111">
    <property type="entry name" value="Endosomal sorting complex assembly domain"/>
    <property type="match status" value="1"/>
</dbReference>
<dbReference type="GO" id="GO:0043328">
    <property type="term" value="P:protein transport to vacuole involved in ubiquitin-dependent protein catabolic process via the multivesicular body sorting pathway"/>
    <property type="evidence" value="ECO:0007669"/>
    <property type="project" value="TreeGrafter"/>
</dbReference>
<dbReference type="SUPFAM" id="SSF140427">
    <property type="entry name" value="VPS28 C-terminal domain-like"/>
    <property type="match status" value="1"/>
</dbReference>
<dbReference type="Pfam" id="PF03997">
    <property type="entry name" value="VPS28"/>
    <property type="match status" value="1"/>
</dbReference>
<keyword evidence="3 6" id="KW-0813">Transport</keyword>
<dbReference type="InterPro" id="IPR017898">
    <property type="entry name" value="VPS28_N"/>
</dbReference>
<dbReference type="InterPro" id="IPR017899">
    <property type="entry name" value="VPS28_C"/>
</dbReference>
<feature type="domain" description="VPS28 C-terminal" evidence="7">
    <location>
        <begin position="52"/>
        <end position="148"/>
    </location>
</feature>
<protein>
    <recommendedName>
        <fullName evidence="2">Vacuolar protein sorting-associated protein 28 homolog</fullName>
    </recommendedName>
</protein>
<dbReference type="PANTHER" id="PTHR12937">
    <property type="entry name" value="VACUOLAR PROTEIN SORTING 28, ISOFORM 2 VPS28"/>
    <property type="match status" value="1"/>
</dbReference>
<dbReference type="PROSITE" id="PS51310">
    <property type="entry name" value="VPS28_C"/>
    <property type="match status" value="1"/>
</dbReference>
<comment type="subcellular location">
    <subcellularLocation>
        <location evidence="1">Endosome</location>
    </subcellularLocation>
</comment>
<evidence type="ECO:0000256" key="6">
    <source>
        <dbReference type="PROSITE-ProRule" id="PRU00642"/>
    </source>
</evidence>
<dbReference type="eggNOG" id="KOG3284">
    <property type="taxonomic scope" value="Eukaryota"/>
</dbReference>
<keyword evidence="10" id="KW-1185">Reference proteome</keyword>
<evidence type="ECO:0000256" key="4">
    <source>
        <dbReference type="ARBA" id="ARBA00022753"/>
    </source>
</evidence>
<evidence type="ECO:0000313" key="9">
    <source>
        <dbReference type="Ensembl" id="ENSCSAVP00000018545.1"/>
    </source>
</evidence>
<dbReference type="Gene3D" id="1.20.120.1130">
    <property type="match status" value="1"/>
</dbReference>
<dbReference type="Proteomes" id="UP000007875">
    <property type="component" value="Unassembled WGS sequence"/>
</dbReference>
<dbReference type="InterPro" id="IPR007143">
    <property type="entry name" value="Vps28"/>
</dbReference>
<evidence type="ECO:0000256" key="3">
    <source>
        <dbReference type="ARBA" id="ARBA00022448"/>
    </source>
</evidence>
<dbReference type="Ensembl" id="ENSCSAVT00000018746.1">
    <property type="protein sequence ID" value="ENSCSAVP00000018545.1"/>
    <property type="gene ID" value="ENSCSAVG00000010890.1"/>
</dbReference>
<dbReference type="InterPro" id="IPR037202">
    <property type="entry name" value="ESCRT_assembly_dom"/>
</dbReference>
<dbReference type="OMA" id="DYDTECQ"/>
<dbReference type="PANTHER" id="PTHR12937:SF0">
    <property type="entry name" value="VACUOLAR PROTEIN SORTING-ASSOCIATED PROTEIN 28 HOMOLOG"/>
    <property type="match status" value="1"/>
</dbReference>